<dbReference type="EMBL" id="JAGYPE020000014">
    <property type="protein sequence ID" value="MCH6265893.1"/>
    <property type="molecule type" value="Genomic_DNA"/>
</dbReference>
<name>A0A942Y8L3_9BACI</name>
<organism evidence="2">
    <name type="scientific">Neobacillus citreus</name>
    <dbReference type="NCBI Taxonomy" id="2833578"/>
    <lineage>
        <taxon>Bacteria</taxon>
        <taxon>Bacillati</taxon>
        <taxon>Bacillota</taxon>
        <taxon>Bacilli</taxon>
        <taxon>Bacillales</taxon>
        <taxon>Bacillaceae</taxon>
        <taxon>Neobacillus</taxon>
    </lineage>
</organism>
<proteinExistence type="predicted"/>
<dbReference type="AlphaFoldDB" id="A0A942Y8L3"/>
<gene>
    <name evidence="3" type="ORF">KHB02_010180</name>
    <name evidence="2" type="ORF">KHB02_08010</name>
</gene>
<evidence type="ECO:0000313" key="4">
    <source>
        <dbReference type="Proteomes" id="UP000677265"/>
    </source>
</evidence>
<feature type="region of interest" description="Disordered" evidence="1">
    <location>
        <begin position="25"/>
        <end position="58"/>
    </location>
</feature>
<protein>
    <submittedName>
        <fullName evidence="2">Uncharacterized protein</fullName>
    </submittedName>
</protein>
<feature type="compositionally biased region" description="Basic and acidic residues" evidence="1">
    <location>
        <begin position="31"/>
        <end position="43"/>
    </location>
</feature>
<dbReference type="EMBL" id="JAGYPE010000001">
    <property type="protein sequence ID" value="MBS4181343.1"/>
    <property type="molecule type" value="Genomic_DNA"/>
</dbReference>
<reference evidence="2" key="1">
    <citation type="submission" date="2021-05" db="EMBL/GenBank/DDBJ databases">
        <title>Novel Bacillus species.</title>
        <authorList>
            <person name="Liu G."/>
        </authorList>
    </citation>
    <scope>NUCLEOTIDE SEQUENCE</scope>
    <source>
        <strain evidence="2 4">FJAT-50051</strain>
    </source>
</reference>
<dbReference type="Proteomes" id="UP000677265">
    <property type="component" value="Unassembled WGS sequence"/>
</dbReference>
<evidence type="ECO:0000256" key="1">
    <source>
        <dbReference type="SAM" id="MobiDB-lite"/>
    </source>
</evidence>
<comment type="caution">
    <text evidence="2">The sequence shown here is derived from an EMBL/GenBank/DDBJ whole genome shotgun (WGS) entry which is preliminary data.</text>
</comment>
<keyword evidence="4" id="KW-1185">Reference proteome</keyword>
<evidence type="ECO:0000313" key="3">
    <source>
        <dbReference type="EMBL" id="MCH6265893.1"/>
    </source>
</evidence>
<evidence type="ECO:0000313" key="2">
    <source>
        <dbReference type="EMBL" id="MBS4181343.1"/>
    </source>
</evidence>
<accession>A0A942Y8L3</accession>
<dbReference type="RefSeq" id="WP_213141195.1">
    <property type="nucleotide sequence ID" value="NZ_JAGYPE020000014.1"/>
</dbReference>
<sequence length="58" mass="6500">MIWLYIFLPVIVLGGIAVYFDKKSGMTPPDEGEKAGKIKEYPPEHGMNSYYPPDPPNS</sequence>